<dbReference type="EMBL" id="FNTX01000002">
    <property type="protein sequence ID" value="SEE93689.1"/>
    <property type="molecule type" value="Genomic_DNA"/>
</dbReference>
<comment type="subcellular location">
    <subcellularLocation>
        <location evidence="1 7">Cell membrane</location>
        <topology evidence="1 7">Multi-pass membrane protein</topology>
    </subcellularLocation>
</comment>
<keyword evidence="6 7" id="KW-0472">Membrane</keyword>
<dbReference type="CDD" id="cd06261">
    <property type="entry name" value="TM_PBP2"/>
    <property type="match status" value="1"/>
</dbReference>
<reference evidence="10" key="1">
    <citation type="submission" date="2016-10" db="EMBL/GenBank/DDBJ databases">
        <authorList>
            <person name="Varghese N."/>
            <person name="Submissions S."/>
        </authorList>
    </citation>
    <scope>NUCLEOTIDE SEQUENCE [LARGE SCALE GENOMIC DNA]</scope>
    <source>
        <strain evidence="10">DSM 21368</strain>
    </source>
</reference>
<evidence type="ECO:0000256" key="1">
    <source>
        <dbReference type="ARBA" id="ARBA00004651"/>
    </source>
</evidence>
<feature type="transmembrane region" description="Helical" evidence="7">
    <location>
        <begin position="27"/>
        <end position="55"/>
    </location>
</feature>
<comment type="similarity">
    <text evidence="7">Belongs to the binding-protein-dependent transport system permease family.</text>
</comment>
<evidence type="ECO:0000313" key="9">
    <source>
        <dbReference type="EMBL" id="SEE93689.1"/>
    </source>
</evidence>
<evidence type="ECO:0000256" key="3">
    <source>
        <dbReference type="ARBA" id="ARBA00022475"/>
    </source>
</evidence>
<evidence type="ECO:0000313" key="10">
    <source>
        <dbReference type="Proteomes" id="UP000199220"/>
    </source>
</evidence>
<feature type="transmembrane region" description="Helical" evidence="7">
    <location>
        <begin position="276"/>
        <end position="296"/>
    </location>
</feature>
<dbReference type="Gene3D" id="1.10.3720.10">
    <property type="entry name" value="MetI-like"/>
    <property type="match status" value="1"/>
</dbReference>
<dbReference type="STRING" id="648782.SAMN04488554_3706"/>
<evidence type="ECO:0000256" key="6">
    <source>
        <dbReference type="ARBA" id="ARBA00023136"/>
    </source>
</evidence>
<dbReference type="InterPro" id="IPR035906">
    <property type="entry name" value="MetI-like_sf"/>
</dbReference>
<keyword evidence="10" id="KW-1185">Reference proteome</keyword>
<name>A0A1H5MWF5_9MICO</name>
<dbReference type="InterPro" id="IPR051393">
    <property type="entry name" value="ABC_transporter_permease"/>
</dbReference>
<dbReference type="PANTHER" id="PTHR30193">
    <property type="entry name" value="ABC TRANSPORTER PERMEASE PROTEIN"/>
    <property type="match status" value="1"/>
</dbReference>
<gene>
    <name evidence="9" type="ORF">SAMN04488554_3706</name>
</gene>
<dbReference type="InterPro" id="IPR000515">
    <property type="entry name" value="MetI-like"/>
</dbReference>
<keyword evidence="3" id="KW-1003">Cell membrane</keyword>
<dbReference type="RefSeq" id="WP_089774515.1">
    <property type="nucleotide sequence ID" value="NZ_FNTX01000002.1"/>
</dbReference>
<organism evidence="9 10">
    <name type="scientific">Ruania alba</name>
    <dbReference type="NCBI Taxonomy" id="648782"/>
    <lineage>
        <taxon>Bacteria</taxon>
        <taxon>Bacillati</taxon>
        <taxon>Actinomycetota</taxon>
        <taxon>Actinomycetes</taxon>
        <taxon>Micrococcales</taxon>
        <taxon>Ruaniaceae</taxon>
        <taxon>Ruania</taxon>
    </lineage>
</organism>
<keyword evidence="4 7" id="KW-0812">Transmembrane</keyword>
<evidence type="ECO:0000256" key="5">
    <source>
        <dbReference type="ARBA" id="ARBA00022989"/>
    </source>
</evidence>
<protein>
    <submittedName>
        <fullName evidence="9">Carbohydrate ABC transporter membrane protein 1, CUT1 family</fullName>
    </submittedName>
</protein>
<keyword evidence="2 7" id="KW-0813">Transport</keyword>
<dbReference type="PANTHER" id="PTHR30193:SF37">
    <property type="entry name" value="INNER MEMBRANE ABC TRANSPORTER PERMEASE PROTEIN YCJO"/>
    <property type="match status" value="1"/>
</dbReference>
<dbReference type="GO" id="GO:0055085">
    <property type="term" value="P:transmembrane transport"/>
    <property type="evidence" value="ECO:0007669"/>
    <property type="project" value="InterPro"/>
</dbReference>
<keyword evidence="5 7" id="KW-1133">Transmembrane helix</keyword>
<proteinExistence type="inferred from homology"/>
<feature type="transmembrane region" description="Helical" evidence="7">
    <location>
        <begin position="122"/>
        <end position="142"/>
    </location>
</feature>
<dbReference type="Pfam" id="PF00528">
    <property type="entry name" value="BPD_transp_1"/>
    <property type="match status" value="1"/>
</dbReference>
<feature type="transmembrane region" description="Helical" evidence="7">
    <location>
        <begin position="89"/>
        <end position="110"/>
    </location>
</feature>
<feature type="transmembrane region" description="Helical" evidence="7">
    <location>
        <begin position="170"/>
        <end position="195"/>
    </location>
</feature>
<feature type="domain" description="ABC transmembrane type-1" evidence="8">
    <location>
        <begin position="85"/>
        <end position="297"/>
    </location>
</feature>
<dbReference type="Proteomes" id="UP000199220">
    <property type="component" value="Unassembled WGS sequence"/>
</dbReference>
<dbReference type="SUPFAM" id="SSF161098">
    <property type="entry name" value="MetI-like"/>
    <property type="match status" value="1"/>
</dbReference>
<sequence length="309" mass="34115">MTATSVPEAPLGQRSRSRLRRIESRQALGFISPALAGLSLFTIAPVLLSIVMSLYDWPAWGTRSFVGLGNYADLFTSHPDFLPALRNTAIFTLGFVPLNLVVSLTLALLLGPRIKGRAAFRVLFFIPVVTPMVANVLVWKMLLQPNGLFNGLSTAWFGIELPSFLNHPQWAMVMVIVMSVWQGMGYNMLIFCAALEQLPEPVLEAARIDGAKGWRMLTRIMLPLLSPAIFFTTVMTMITSLQVFAQPQLLTGGGPGNATLPIVMFIYNQGFIFQKMGLAAAAAWILFAIIIAITALQFKAQRKWVHYEV</sequence>
<evidence type="ECO:0000259" key="8">
    <source>
        <dbReference type="PROSITE" id="PS50928"/>
    </source>
</evidence>
<evidence type="ECO:0000256" key="4">
    <source>
        <dbReference type="ARBA" id="ARBA00022692"/>
    </source>
</evidence>
<dbReference type="PROSITE" id="PS50928">
    <property type="entry name" value="ABC_TM1"/>
    <property type="match status" value="1"/>
</dbReference>
<evidence type="ECO:0000256" key="2">
    <source>
        <dbReference type="ARBA" id="ARBA00022448"/>
    </source>
</evidence>
<dbReference type="GO" id="GO:0005886">
    <property type="term" value="C:plasma membrane"/>
    <property type="evidence" value="ECO:0007669"/>
    <property type="project" value="UniProtKB-SubCell"/>
</dbReference>
<accession>A0A1H5MWF5</accession>
<dbReference type="OrthoDB" id="4053402at2"/>
<feature type="transmembrane region" description="Helical" evidence="7">
    <location>
        <begin position="216"/>
        <end position="238"/>
    </location>
</feature>
<dbReference type="AlphaFoldDB" id="A0A1H5MWF5"/>
<evidence type="ECO:0000256" key="7">
    <source>
        <dbReference type="RuleBase" id="RU363032"/>
    </source>
</evidence>